<dbReference type="GeneID" id="19122451"/>
<feature type="domain" description="RRM" evidence="3">
    <location>
        <begin position="13"/>
        <end position="87"/>
    </location>
</feature>
<evidence type="ECO:0000256" key="2">
    <source>
        <dbReference type="SAM" id="MobiDB-lite"/>
    </source>
</evidence>
<dbReference type="SMART" id="SM00360">
    <property type="entry name" value="RRM"/>
    <property type="match status" value="1"/>
</dbReference>
<proteinExistence type="predicted"/>
<evidence type="ECO:0000259" key="3">
    <source>
        <dbReference type="PROSITE" id="PS50102"/>
    </source>
</evidence>
<feature type="region of interest" description="Disordered" evidence="2">
    <location>
        <begin position="225"/>
        <end position="244"/>
    </location>
</feature>
<evidence type="ECO:0000256" key="1">
    <source>
        <dbReference type="PROSITE-ProRule" id="PRU00176"/>
    </source>
</evidence>
<feature type="compositionally biased region" description="Basic and acidic residues" evidence="2">
    <location>
        <begin position="230"/>
        <end position="244"/>
    </location>
</feature>
<accession>W6ZEP2</accession>
<dbReference type="InterPro" id="IPR035979">
    <property type="entry name" value="RBD_domain_sf"/>
</dbReference>
<gene>
    <name evidence="4" type="ORF">COCMIDRAFT_33971</name>
</gene>
<name>W6ZEP2_COCMI</name>
<dbReference type="HOGENOM" id="CLU_921349_0_0_1"/>
<dbReference type="Gene3D" id="3.30.70.330">
    <property type="match status" value="1"/>
</dbReference>
<sequence>MTLHAGTRVPNDRLIFVKNVPSYVADDQVTDLFSPYRPVSYKNIYKGSNITTIVVGFRSTSDAARAQRETDGSCLGNAVIKVEMYEQRRSIRYIRDHGYDSSVPWEVGEQEEGYSYEDEQPDEEVPSKEVTAHFSPLYPAPVKLSSTAAQGTTWAHIASSHYTQAVTKEPAITKADSAPSPASTPIATPQITTAIPVKPIEPEAQVSAPPSPVVAVSPSDTTTIAISEPSVRDESSGDGAHGPETEHQIMRWSGIMKWAQDSGGDGIQEMQSRPYVPLDTAVRIRQVHCRDCAFCKSMERVRKENE</sequence>
<dbReference type="PROSITE" id="PS50102">
    <property type="entry name" value="RRM"/>
    <property type="match status" value="1"/>
</dbReference>
<dbReference type="OrthoDB" id="3669211at2759"/>
<evidence type="ECO:0000313" key="4">
    <source>
        <dbReference type="EMBL" id="EUC48485.1"/>
    </source>
</evidence>
<dbReference type="SUPFAM" id="SSF54928">
    <property type="entry name" value="RNA-binding domain, RBD"/>
    <property type="match status" value="1"/>
</dbReference>
<dbReference type="RefSeq" id="XP_007684924.1">
    <property type="nucleotide sequence ID" value="XM_007686734.1"/>
</dbReference>
<dbReference type="InterPro" id="IPR000504">
    <property type="entry name" value="RRM_dom"/>
</dbReference>
<keyword evidence="1" id="KW-0694">RNA-binding</keyword>
<dbReference type="Proteomes" id="UP000054032">
    <property type="component" value="Unassembled WGS sequence"/>
</dbReference>
<dbReference type="EMBL" id="KI963940">
    <property type="protein sequence ID" value="EUC48485.1"/>
    <property type="molecule type" value="Genomic_DNA"/>
</dbReference>
<dbReference type="CDD" id="cd00590">
    <property type="entry name" value="RRM_SF"/>
    <property type="match status" value="1"/>
</dbReference>
<keyword evidence="5" id="KW-1185">Reference proteome</keyword>
<protein>
    <recommendedName>
        <fullName evidence="3">RRM domain-containing protein</fullName>
    </recommendedName>
</protein>
<reference evidence="4 5" key="1">
    <citation type="journal article" date="2013" name="PLoS Genet.">
        <title>Comparative genome structure, secondary metabolite, and effector coding capacity across Cochliobolus pathogens.</title>
        <authorList>
            <person name="Condon B.J."/>
            <person name="Leng Y."/>
            <person name="Wu D."/>
            <person name="Bushley K.E."/>
            <person name="Ohm R.A."/>
            <person name="Otillar R."/>
            <person name="Martin J."/>
            <person name="Schackwitz W."/>
            <person name="Grimwood J."/>
            <person name="MohdZainudin N."/>
            <person name="Xue C."/>
            <person name="Wang R."/>
            <person name="Manning V.A."/>
            <person name="Dhillon B."/>
            <person name="Tu Z.J."/>
            <person name="Steffenson B.J."/>
            <person name="Salamov A."/>
            <person name="Sun H."/>
            <person name="Lowry S."/>
            <person name="LaButti K."/>
            <person name="Han J."/>
            <person name="Copeland A."/>
            <person name="Lindquist E."/>
            <person name="Barry K."/>
            <person name="Schmutz J."/>
            <person name="Baker S.E."/>
            <person name="Ciuffetti L.M."/>
            <person name="Grigoriev I.V."/>
            <person name="Zhong S."/>
            <person name="Turgeon B.G."/>
        </authorList>
    </citation>
    <scope>NUCLEOTIDE SEQUENCE [LARGE SCALE GENOMIC DNA]</scope>
    <source>
        <strain evidence="4 5">ATCC 44560</strain>
    </source>
</reference>
<dbReference type="KEGG" id="bor:COCMIDRAFT_33971"/>
<dbReference type="eggNOG" id="ENOG502RI44">
    <property type="taxonomic scope" value="Eukaryota"/>
</dbReference>
<dbReference type="GO" id="GO:0003723">
    <property type="term" value="F:RNA binding"/>
    <property type="evidence" value="ECO:0007669"/>
    <property type="project" value="UniProtKB-UniRule"/>
</dbReference>
<dbReference type="Pfam" id="PF00076">
    <property type="entry name" value="RRM_1"/>
    <property type="match status" value="1"/>
</dbReference>
<organism evidence="4 5">
    <name type="scientific">Bipolaris oryzae ATCC 44560</name>
    <dbReference type="NCBI Taxonomy" id="930090"/>
    <lineage>
        <taxon>Eukaryota</taxon>
        <taxon>Fungi</taxon>
        <taxon>Dikarya</taxon>
        <taxon>Ascomycota</taxon>
        <taxon>Pezizomycotina</taxon>
        <taxon>Dothideomycetes</taxon>
        <taxon>Pleosporomycetidae</taxon>
        <taxon>Pleosporales</taxon>
        <taxon>Pleosporineae</taxon>
        <taxon>Pleosporaceae</taxon>
        <taxon>Bipolaris</taxon>
    </lineage>
</organism>
<evidence type="ECO:0000313" key="5">
    <source>
        <dbReference type="Proteomes" id="UP000054032"/>
    </source>
</evidence>
<dbReference type="InterPro" id="IPR012677">
    <property type="entry name" value="Nucleotide-bd_a/b_plait_sf"/>
</dbReference>
<dbReference type="AlphaFoldDB" id="W6ZEP2"/>